<gene>
    <name evidence="4" type="ORF">DM860_001946</name>
</gene>
<reference evidence="4 5" key="1">
    <citation type="submission" date="2018-06" db="EMBL/GenBank/DDBJ databases">
        <title>The Genome of Cuscuta australis (Dodder) Provides Insight into the Evolution of Plant Parasitism.</title>
        <authorList>
            <person name="Liu H."/>
        </authorList>
    </citation>
    <scope>NUCLEOTIDE SEQUENCE [LARGE SCALE GENOMIC DNA]</scope>
    <source>
        <strain evidence="5">cv. Yunnan</strain>
        <tissue evidence="4">Vines</tissue>
    </source>
</reference>
<evidence type="ECO:0000313" key="4">
    <source>
        <dbReference type="EMBL" id="RAL49655.1"/>
    </source>
</evidence>
<comment type="caution">
    <text evidence="4">The sequence shown here is derived from an EMBL/GenBank/DDBJ whole genome shotgun (WGS) entry which is preliminary data.</text>
</comment>
<keyword evidence="5" id="KW-1185">Reference proteome</keyword>
<organism evidence="4 5">
    <name type="scientific">Cuscuta australis</name>
    <dbReference type="NCBI Taxonomy" id="267555"/>
    <lineage>
        <taxon>Eukaryota</taxon>
        <taxon>Viridiplantae</taxon>
        <taxon>Streptophyta</taxon>
        <taxon>Embryophyta</taxon>
        <taxon>Tracheophyta</taxon>
        <taxon>Spermatophyta</taxon>
        <taxon>Magnoliopsida</taxon>
        <taxon>eudicotyledons</taxon>
        <taxon>Gunneridae</taxon>
        <taxon>Pentapetalae</taxon>
        <taxon>asterids</taxon>
        <taxon>lamiids</taxon>
        <taxon>Solanales</taxon>
        <taxon>Convolvulaceae</taxon>
        <taxon>Cuscuteae</taxon>
        <taxon>Cuscuta</taxon>
        <taxon>Cuscuta subgen. Grammica</taxon>
        <taxon>Cuscuta sect. Cleistogrammica</taxon>
    </lineage>
</organism>
<evidence type="ECO:0000256" key="2">
    <source>
        <dbReference type="SAM" id="Coils"/>
    </source>
</evidence>
<feature type="compositionally biased region" description="Pro residues" evidence="3">
    <location>
        <begin position="454"/>
        <end position="463"/>
    </location>
</feature>
<dbReference type="Proteomes" id="UP000249390">
    <property type="component" value="Unassembled WGS sequence"/>
</dbReference>
<feature type="region of interest" description="Disordered" evidence="3">
    <location>
        <begin position="366"/>
        <end position="466"/>
    </location>
</feature>
<feature type="coiled-coil region" evidence="2">
    <location>
        <begin position="651"/>
        <end position="685"/>
    </location>
</feature>
<dbReference type="AlphaFoldDB" id="A0A328DVD5"/>
<dbReference type="PANTHER" id="PTHR31342">
    <property type="entry name" value="PROTEIN CHUP1, CHLOROPLASTIC"/>
    <property type="match status" value="1"/>
</dbReference>
<dbReference type="InterPro" id="IPR040265">
    <property type="entry name" value="CHUP1/IPGA1-like"/>
</dbReference>
<evidence type="ECO:0000313" key="5">
    <source>
        <dbReference type="Proteomes" id="UP000249390"/>
    </source>
</evidence>
<name>A0A328DVD5_9ASTE</name>
<evidence type="ECO:0008006" key="6">
    <source>
        <dbReference type="Google" id="ProtNLM"/>
    </source>
</evidence>
<feature type="compositionally biased region" description="Low complexity" evidence="3">
    <location>
        <begin position="375"/>
        <end position="391"/>
    </location>
</feature>
<evidence type="ECO:0000256" key="1">
    <source>
        <dbReference type="ARBA" id="ARBA00023054"/>
    </source>
</evidence>
<keyword evidence="1 2" id="KW-0175">Coiled coil</keyword>
<sequence>MFLTFASIIVFSSIIRFLNRRRQCLSSMNPGEMIRSKKSGLCIVPQICVWLCNLFLGLEMAIGACFGVSPFSFRRRKFSALMEEKEMFGEVENKKRDPQAKCKNGEFKVMTELRNKTLALRDLLDLSPCVGSTSVHDLLVLTLEDLGALYPCAQQFQVSDTEKATLDQILNSFCNAMKSIGEMWTGNDEWMIKSNNGSFNLEIKNSEHHAILMLEDMIKLASERVFDGEEEEEEMVDSPNAFSTLLSEPCSPVTPTSVLPEMFNVPSYRRIGCCSTPIHTPLRVKTARTLSPVGARHLSCHMLPRLSDQDSKVTTNTGNALKNEHDHDDDDDTNWIDGSIITLVPTRIAVDVILRTRKEETPFGLSLGGLELKTSNPISSSANSSSNLKLPKSPPPITHECVESVPPPPQTPNQQETFFPLPLPPPPPQALEISCSLASGPPPPPFPMRSQGMTPPPPPPHPPMASNAPQLPIGKGVSCPPPPSFDAKNMRTKKGSKLKRSSQMGNLYRLLKVKVEGSNLDGKSGRKGKLNSTSGGKQGMADALAEMAKRSTYFQQIEEDVKKHAGEIKETITAITNFQTSDMSELLKFHKYVESHLEKLTDESQVLARFEDFPTKKLEALRMAATLYSKLDGIASTLQQWPKASPVGQLLEKSESYINKIKGDLEKIEQTKDEEEKKYASHKIRFDFSVLVRIKEYMVDVSSNCMELALKEWRDSNAMEKEAAGGGKKGSSGKMLWKAFQFAYRIYTFAGGLDDRADKLTKELAHEIEKEPNP</sequence>
<accession>A0A328DVD5</accession>
<evidence type="ECO:0000256" key="3">
    <source>
        <dbReference type="SAM" id="MobiDB-lite"/>
    </source>
</evidence>
<proteinExistence type="predicted"/>
<feature type="region of interest" description="Disordered" evidence="3">
    <location>
        <begin position="519"/>
        <end position="538"/>
    </location>
</feature>
<dbReference type="PANTHER" id="PTHR31342:SF16">
    <property type="entry name" value="TALIN_MIDDLE DOMAIN-CONTAINING PROTEIN"/>
    <property type="match status" value="1"/>
</dbReference>
<dbReference type="EMBL" id="NQVE01000076">
    <property type="protein sequence ID" value="RAL49655.1"/>
    <property type="molecule type" value="Genomic_DNA"/>
</dbReference>
<protein>
    <recommendedName>
        <fullName evidence="6">Hydroxyproline-rich glycoprotein family protein</fullName>
    </recommendedName>
</protein>
<feature type="region of interest" description="Disordered" evidence="3">
    <location>
        <begin position="309"/>
        <end position="333"/>
    </location>
</feature>